<dbReference type="Proteomes" id="UP000091956">
    <property type="component" value="Unassembled WGS sequence"/>
</dbReference>
<evidence type="ECO:0000256" key="1">
    <source>
        <dbReference type="SAM" id="SignalP"/>
    </source>
</evidence>
<gene>
    <name evidence="2" type="ORF">VE01_10604</name>
</gene>
<reference evidence="2 3" key="1">
    <citation type="submission" date="2016-03" db="EMBL/GenBank/DDBJ databases">
        <title>Comparative genomics of Pseudogymnoascus destructans, the fungus causing white-nose syndrome of bats.</title>
        <authorList>
            <person name="Palmer J.M."/>
            <person name="Drees K.P."/>
            <person name="Foster J.T."/>
            <person name="Lindner D.L."/>
        </authorList>
    </citation>
    <scope>NUCLEOTIDE SEQUENCE [LARGE SCALE GENOMIC DNA]</scope>
    <source>
        <strain evidence="2 3">UAMH 10579</strain>
    </source>
</reference>
<feature type="signal peptide" evidence="1">
    <location>
        <begin position="1"/>
        <end position="17"/>
    </location>
</feature>
<protein>
    <submittedName>
        <fullName evidence="2">Uncharacterized protein</fullName>
    </submittedName>
</protein>
<sequence>MKLSSALAFLLPVVALANPLPASDAIADGENAGLVSRSKQVCKIVNASVVNCRYDPWVPNNALDRIRTTFKKGTGHDFTCYTEGECINGNCTWDWAVNWGCYVPGAYTDANCSKAKLGHC</sequence>
<dbReference type="EMBL" id="KV460293">
    <property type="protein sequence ID" value="OBT91411.1"/>
    <property type="molecule type" value="Genomic_DNA"/>
</dbReference>
<feature type="chain" id="PRO_5008608240" evidence="1">
    <location>
        <begin position="18"/>
        <end position="120"/>
    </location>
</feature>
<keyword evidence="3" id="KW-1185">Reference proteome</keyword>
<dbReference type="AlphaFoldDB" id="A0A1B8G6F8"/>
<accession>A0A1B8G6F8</accession>
<organism evidence="2 3">
    <name type="scientific">Pseudogymnoascus verrucosus</name>
    <dbReference type="NCBI Taxonomy" id="342668"/>
    <lineage>
        <taxon>Eukaryota</taxon>
        <taxon>Fungi</taxon>
        <taxon>Dikarya</taxon>
        <taxon>Ascomycota</taxon>
        <taxon>Pezizomycotina</taxon>
        <taxon>Leotiomycetes</taxon>
        <taxon>Thelebolales</taxon>
        <taxon>Thelebolaceae</taxon>
        <taxon>Pseudogymnoascus</taxon>
    </lineage>
</organism>
<name>A0A1B8G6F8_9PEZI</name>
<dbReference type="RefSeq" id="XP_018125144.1">
    <property type="nucleotide sequence ID" value="XM_018279998.2"/>
</dbReference>
<proteinExistence type="predicted"/>
<reference evidence="3" key="2">
    <citation type="journal article" date="2018" name="Nat. Commun.">
        <title>Extreme sensitivity to ultraviolet light in the fungal pathogen causing white-nose syndrome of bats.</title>
        <authorList>
            <person name="Palmer J.M."/>
            <person name="Drees K.P."/>
            <person name="Foster J.T."/>
            <person name="Lindner D.L."/>
        </authorList>
    </citation>
    <scope>NUCLEOTIDE SEQUENCE [LARGE SCALE GENOMIC DNA]</scope>
    <source>
        <strain evidence="3">UAMH 10579</strain>
    </source>
</reference>
<dbReference type="OrthoDB" id="5378741at2759"/>
<dbReference type="GeneID" id="28843990"/>
<evidence type="ECO:0000313" key="2">
    <source>
        <dbReference type="EMBL" id="OBT91411.1"/>
    </source>
</evidence>
<keyword evidence="1" id="KW-0732">Signal</keyword>
<evidence type="ECO:0000313" key="3">
    <source>
        <dbReference type="Proteomes" id="UP000091956"/>
    </source>
</evidence>